<evidence type="ECO:0000256" key="4">
    <source>
        <dbReference type="ARBA" id="ARBA00022679"/>
    </source>
</evidence>
<dbReference type="SMART" id="SM00090">
    <property type="entry name" value="RIO"/>
    <property type="match status" value="1"/>
</dbReference>
<dbReference type="PANTHER" id="PTHR45723">
    <property type="entry name" value="SERINE/THREONINE-PROTEIN KINASE RIO1"/>
    <property type="match status" value="1"/>
</dbReference>
<dbReference type="WBParaSite" id="sdigi.contig1.g12.t1">
    <property type="protein sequence ID" value="sdigi.contig1.g12.t1"/>
    <property type="gene ID" value="sdigi.contig1.g12"/>
</dbReference>
<dbReference type="Gene3D" id="1.10.510.10">
    <property type="entry name" value="Transferase(Phosphotransferase) domain 1"/>
    <property type="match status" value="1"/>
</dbReference>
<evidence type="ECO:0000256" key="2">
    <source>
        <dbReference type="ARBA" id="ARBA00012513"/>
    </source>
</evidence>
<dbReference type="AlphaFoldDB" id="A0A915PAX5"/>
<dbReference type="GO" id="GO:0004674">
    <property type="term" value="F:protein serine/threonine kinase activity"/>
    <property type="evidence" value="ECO:0007669"/>
    <property type="project" value="UniProtKB-KW"/>
</dbReference>
<comment type="catalytic activity">
    <reaction evidence="10">
        <text>L-threonyl-[protein] + ATP = O-phospho-L-threonyl-[protein] + ADP + H(+)</text>
        <dbReference type="Rhea" id="RHEA:46608"/>
        <dbReference type="Rhea" id="RHEA-COMP:11060"/>
        <dbReference type="Rhea" id="RHEA-COMP:11605"/>
        <dbReference type="ChEBI" id="CHEBI:15378"/>
        <dbReference type="ChEBI" id="CHEBI:30013"/>
        <dbReference type="ChEBI" id="CHEBI:30616"/>
        <dbReference type="ChEBI" id="CHEBI:61977"/>
        <dbReference type="ChEBI" id="CHEBI:456216"/>
        <dbReference type="EC" id="2.7.11.1"/>
    </reaction>
</comment>
<dbReference type="InterPro" id="IPR000687">
    <property type="entry name" value="RIO_kinase"/>
</dbReference>
<dbReference type="SUPFAM" id="SSF56112">
    <property type="entry name" value="Protein kinase-like (PK-like)"/>
    <property type="match status" value="1"/>
</dbReference>
<keyword evidence="6" id="KW-0547">Nucleotide-binding</keyword>
<evidence type="ECO:0000256" key="8">
    <source>
        <dbReference type="ARBA" id="ARBA00022840"/>
    </source>
</evidence>
<comment type="catalytic activity">
    <reaction evidence="11">
        <text>L-seryl-[protein] + ATP = O-phospho-L-seryl-[protein] + ADP + H(+)</text>
        <dbReference type="Rhea" id="RHEA:17989"/>
        <dbReference type="Rhea" id="RHEA-COMP:9863"/>
        <dbReference type="Rhea" id="RHEA-COMP:11604"/>
        <dbReference type="ChEBI" id="CHEBI:15378"/>
        <dbReference type="ChEBI" id="CHEBI:29999"/>
        <dbReference type="ChEBI" id="CHEBI:30616"/>
        <dbReference type="ChEBI" id="CHEBI:83421"/>
        <dbReference type="ChEBI" id="CHEBI:456216"/>
        <dbReference type="EC" id="2.7.11.1"/>
    </reaction>
</comment>
<sequence length="230" mass="26315">MDIVGETTGFDDDRSVHIEHIHLNPKFWFVVHYSVITGVVKMVRGGVKCPKPLRLRKHIMIMTFIGSNGIAARKLKDIEWSDQKSIYETFLQVKAAVLKMFTACNLVHGDLSEFNILYHENDVYIIDVSQAMDISHPRALFFLLRDIENILGFFSKLGAEDLPTAAELFNEITRLNMDPEKNLAVQVESFEKDNRSAQLRCDKANPADMELRLYDAEVAETQHDLAEPYN</sequence>
<dbReference type="Pfam" id="PF01163">
    <property type="entry name" value="RIO1"/>
    <property type="match status" value="1"/>
</dbReference>
<proteinExistence type="inferred from homology"/>
<protein>
    <recommendedName>
        <fullName evidence="2">non-specific serine/threonine protein kinase</fullName>
        <ecNumber evidence="2">2.7.11.1</ecNumber>
    </recommendedName>
</protein>
<comment type="similarity">
    <text evidence="1">Belongs to the protein kinase superfamily. RIO-type Ser/Thr kinase family.</text>
</comment>
<evidence type="ECO:0000256" key="10">
    <source>
        <dbReference type="ARBA" id="ARBA00047899"/>
    </source>
</evidence>
<dbReference type="Proteomes" id="UP000887581">
    <property type="component" value="Unplaced"/>
</dbReference>
<dbReference type="PROSITE" id="PS01245">
    <property type="entry name" value="RIO1"/>
    <property type="match status" value="1"/>
</dbReference>
<keyword evidence="4" id="KW-0808">Transferase</keyword>
<dbReference type="InterPro" id="IPR018935">
    <property type="entry name" value="RIO_kinase_CS"/>
</dbReference>
<keyword evidence="8" id="KW-0067">ATP-binding</keyword>
<dbReference type="InterPro" id="IPR051272">
    <property type="entry name" value="RIO-type_Ser/Thr_kinase"/>
</dbReference>
<name>A0A915PAX5_9BILA</name>
<evidence type="ECO:0000256" key="7">
    <source>
        <dbReference type="ARBA" id="ARBA00022777"/>
    </source>
</evidence>
<feature type="domain" description="RIO kinase" evidence="12">
    <location>
        <begin position="2"/>
        <end position="174"/>
    </location>
</feature>
<keyword evidence="5" id="KW-0479">Metal-binding</keyword>
<evidence type="ECO:0000259" key="12">
    <source>
        <dbReference type="SMART" id="SM00090"/>
    </source>
</evidence>
<evidence type="ECO:0000313" key="14">
    <source>
        <dbReference type="WBParaSite" id="sdigi.contig1.g12.t1"/>
    </source>
</evidence>
<keyword evidence="9" id="KW-0460">Magnesium</keyword>
<evidence type="ECO:0000256" key="11">
    <source>
        <dbReference type="ARBA" id="ARBA00048679"/>
    </source>
</evidence>
<keyword evidence="3" id="KW-0723">Serine/threonine-protein kinase</keyword>
<evidence type="ECO:0000313" key="13">
    <source>
        <dbReference type="Proteomes" id="UP000887581"/>
    </source>
</evidence>
<accession>A0A915PAX5</accession>
<evidence type="ECO:0000256" key="5">
    <source>
        <dbReference type="ARBA" id="ARBA00022723"/>
    </source>
</evidence>
<organism evidence="13 14">
    <name type="scientific">Setaria digitata</name>
    <dbReference type="NCBI Taxonomy" id="48799"/>
    <lineage>
        <taxon>Eukaryota</taxon>
        <taxon>Metazoa</taxon>
        <taxon>Ecdysozoa</taxon>
        <taxon>Nematoda</taxon>
        <taxon>Chromadorea</taxon>
        <taxon>Rhabditida</taxon>
        <taxon>Spirurina</taxon>
        <taxon>Spiruromorpha</taxon>
        <taxon>Filarioidea</taxon>
        <taxon>Setariidae</taxon>
        <taxon>Setaria</taxon>
    </lineage>
</organism>
<dbReference type="GO" id="GO:0005524">
    <property type="term" value="F:ATP binding"/>
    <property type="evidence" value="ECO:0007669"/>
    <property type="project" value="UniProtKB-KW"/>
</dbReference>
<dbReference type="InterPro" id="IPR011009">
    <property type="entry name" value="Kinase-like_dom_sf"/>
</dbReference>
<dbReference type="GO" id="GO:0046872">
    <property type="term" value="F:metal ion binding"/>
    <property type="evidence" value="ECO:0007669"/>
    <property type="project" value="UniProtKB-KW"/>
</dbReference>
<reference evidence="14" key="1">
    <citation type="submission" date="2022-11" db="UniProtKB">
        <authorList>
            <consortium name="WormBaseParasite"/>
        </authorList>
    </citation>
    <scope>IDENTIFICATION</scope>
</reference>
<dbReference type="InterPro" id="IPR018934">
    <property type="entry name" value="RIO_dom"/>
</dbReference>
<dbReference type="EC" id="2.7.11.1" evidence="2"/>
<evidence type="ECO:0000256" key="3">
    <source>
        <dbReference type="ARBA" id="ARBA00022527"/>
    </source>
</evidence>
<evidence type="ECO:0000256" key="9">
    <source>
        <dbReference type="ARBA" id="ARBA00022842"/>
    </source>
</evidence>
<keyword evidence="13" id="KW-1185">Reference proteome</keyword>
<evidence type="ECO:0000256" key="6">
    <source>
        <dbReference type="ARBA" id="ARBA00022741"/>
    </source>
</evidence>
<keyword evidence="7" id="KW-0418">Kinase</keyword>
<evidence type="ECO:0000256" key="1">
    <source>
        <dbReference type="ARBA" id="ARBA00009196"/>
    </source>
</evidence>